<protein>
    <submittedName>
        <fullName evidence="2">Peptidase M23 domain-containing protein</fullName>
    </submittedName>
</protein>
<dbReference type="Proteomes" id="UP000887579">
    <property type="component" value="Unplaced"/>
</dbReference>
<accession>A0AC34FU02</accession>
<evidence type="ECO:0000313" key="2">
    <source>
        <dbReference type="WBParaSite" id="ES5_v2.g20824.t1"/>
    </source>
</evidence>
<reference evidence="2" key="1">
    <citation type="submission" date="2022-11" db="UniProtKB">
        <authorList>
            <consortium name="WormBaseParasite"/>
        </authorList>
    </citation>
    <scope>IDENTIFICATION</scope>
</reference>
<name>A0AC34FU02_9BILA</name>
<dbReference type="WBParaSite" id="ES5_v2.g20824.t1">
    <property type="protein sequence ID" value="ES5_v2.g20824.t1"/>
    <property type="gene ID" value="ES5_v2.g20824"/>
</dbReference>
<evidence type="ECO:0000313" key="1">
    <source>
        <dbReference type="Proteomes" id="UP000887579"/>
    </source>
</evidence>
<sequence length="338" mass="37696">MLRYCLILAAIFGYVHSLGCMKPVCGANLETKLQRCDPKSEEQCGQYKGRRHNNAHLEAIDIPCPVKEAIFAPISGKLSYVMPFGGDKKQKCADQAARIDGTGQWQGFYVIITTVILTKYGGEVSAGEKIGYAGNVECALESSQQSNTNYIQMQLFHSGKPIDPTNHFINCMCTGQICETNYDNQLIGGFKGDSKYNGVKGFELVCTLAEEDDEETDEIKTKAPVIYSPIEGEIIGRKRLRFDNSNHRYEGCDNEALFIVGTGKWTDFQVSIYNVKYREDMGFGRKHIQQGQPIGYRLTCPKSPDSVFVEFRFQGTVVNITDQVTATNCKAPNFGILY</sequence>
<proteinExistence type="predicted"/>
<organism evidence="1 2">
    <name type="scientific">Panagrolaimus sp. ES5</name>
    <dbReference type="NCBI Taxonomy" id="591445"/>
    <lineage>
        <taxon>Eukaryota</taxon>
        <taxon>Metazoa</taxon>
        <taxon>Ecdysozoa</taxon>
        <taxon>Nematoda</taxon>
        <taxon>Chromadorea</taxon>
        <taxon>Rhabditida</taxon>
        <taxon>Tylenchina</taxon>
        <taxon>Panagrolaimomorpha</taxon>
        <taxon>Panagrolaimoidea</taxon>
        <taxon>Panagrolaimidae</taxon>
        <taxon>Panagrolaimus</taxon>
    </lineage>
</organism>